<evidence type="ECO:0000256" key="4">
    <source>
        <dbReference type="SAM" id="Phobius"/>
    </source>
</evidence>
<dbReference type="Pfam" id="PF13641">
    <property type="entry name" value="Glyco_tranf_2_3"/>
    <property type="match status" value="1"/>
</dbReference>
<dbReference type="GO" id="GO:0016757">
    <property type="term" value="F:glycosyltransferase activity"/>
    <property type="evidence" value="ECO:0007669"/>
    <property type="project" value="UniProtKB-KW"/>
</dbReference>
<proteinExistence type="inferred from homology"/>
<accession>A0A422M3K5</accession>
<dbReference type="InterPro" id="IPR029044">
    <property type="entry name" value="Nucleotide-diphossugar_trans"/>
</dbReference>
<reference evidence="5 6" key="1">
    <citation type="journal article" date="2018" name="Front. Microbiol.">
        <title>Conversion of Methionine to Cysteine in Lactobacillus paracasei Depends on the Highly Mobile cysK-ctl-cysE Gene Cluster.</title>
        <authorList>
            <person name="Wuthrich D."/>
            <person name="Irmler S."/>
            <person name="Berthoud H."/>
            <person name="Guggenbuhl B."/>
            <person name="Eugster E."/>
            <person name="Bruggmann R."/>
        </authorList>
    </citation>
    <scope>NUCLEOTIDE SEQUENCE [LARGE SCALE GENOMIC DNA]</scope>
    <source>
        <strain evidence="5 6">FAM18157</strain>
    </source>
</reference>
<dbReference type="CDD" id="cd06423">
    <property type="entry name" value="CESA_like"/>
    <property type="match status" value="1"/>
</dbReference>
<evidence type="ECO:0000256" key="3">
    <source>
        <dbReference type="ARBA" id="ARBA00022679"/>
    </source>
</evidence>
<dbReference type="SUPFAM" id="SSF53448">
    <property type="entry name" value="Nucleotide-diphospho-sugar transferases"/>
    <property type="match status" value="1"/>
</dbReference>
<dbReference type="Gene3D" id="3.90.550.10">
    <property type="entry name" value="Spore Coat Polysaccharide Biosynthesis Protein SpsA, Chain A"/>
    <property type="match status" value="1"/>
</dbReference>
<keyword evidence="2 5" id="KW-0328">Glycosyltransferase</keyword>
<feature type="transmembrane region" description="Helical" evidence="4">
    <location>
        <begin position="339"/>
        <end position="361"/>
    </location>
</feature>
<gene>
    <name evidence="5" type="ORF">FAM18157_01247</name>
</gene>
<dbReference type="EC" id="2.4.1.-" evidence="5"/>
<feature type="transmembrane region" description="Helical" evidence="4">
    <location>
        <begin position="15"/>
        <end position="38"/>
    </location>
</feature>
<dbReference type="PANTHER" id="PTHR43630">
    <property type="entry name" value="POLY-BETA-1,6-N-ACETYL-D-GLUCOSAMINE SYNTHASE"/>
    <property type="match status" value="1"/>
</dbReference>
<keyword evidence="4" id="KW-0812">Transmembrane</keyword>
<keyword evidence="4" id="KW-1133">Transmembrane helix</keyword>
<dbReference type="EMBL" id="LKFS01000048">
    <property type="protein sequence ID" value="RND81931.1"/>
    <property type="molecule type" value="Genomic_DNA"/>
</dbReference>
<protein>
    <submittedName>
        <fullName evidence="5">Poly-beta-1,6-N-acetyl-D-glucosamine synthase</fullName>
        <ecNumber evidence="5">2.4.1.-</ecNumber>
    </submittedName>
</protein>
<feature type="transmembrane region" description="Helical" evidence="4">
    <location>
        <begin position="311"/>
        <end position="333"/>
    </location>
</feature>
<organism evidence="5 6">
    <name type="scientific">Lacticaseibacillus paracasei</name>
    <name type="common">Lactobacillus paracasei</name>
    <dbReference type="NCBI Taxonomy" id="1597"/>
    <lineage>
        <taxon>Bacteria</taxon>
        <taxon>Bacillati</taxon>
        <taxon>Bacillota</taxon>
        <taxon>Bacilli</taxon>
        <taxon>Lactobacillales</taxon>
        <taxon>Lactobacillaceae</taxon>
        <taxon>Lacticaseibacillus</taxon>
    </lineage>
</organism>
<keyword evidence="3 5" id="KW-0808">Transferase</keyword>
<evidence type="ECO:0000256" key="2">
    <source>
        <dbReference type="ARBA" id="ARBA00022676"/>
    </source>
</evidence>
<dbReference type="AlphaFoldDB" id="A0A422M3K5"/>
<keyword evidence="4" id="KW-0472">Membrane</keyword>
<dbReference type="PANTHER" id="PTHR43630:SF1">
    <property type="entry name" value="POLY-BETA-1,6-N-ACETYL-D-GLUCOSAMINE SYNTHASE"/>
    <property type="match status" value="1"/>
</dbReference>
<evidence type="ECO:0000313" key="5">
    <source>
        <dbReference type="EMBL" id="RND81931.1"/>
    </source>
</evidence>
<evidence type="ECO:0000313" key="6">
    <source>
        <dbReference type="Proteomes" id="UP000284716"/>
    </source>
</evidence>
<feature type="transmembrane region" description="Helical" evidence="4">
    <location>
        <begin position="373"/>
        <end position="392"/>
    </location>
</feature>
<comment type="similarity">
    <text evidence="1">Belongs to the glycosyltransferase 2 family.</text>
</comment>
<dbReference type="Proteomes" id="UP000284716">
    <property type="component" value="Unassembled WGS sequence"/>
</dbReference>
<comment type="caution">
    <text evidence="5">The sequence shown here is derived from an EMBL/GenBank/DDBJ whole genome shotgun (WGS) entry which is preliminary data.</text>
</comment>
<name>A0A422M3K5_LACPA</name>
<sequence>MIGSSLQPYIYSLNIFILCMSALGLLRMFITFWFANVYDYQFIKYRYAHHRRIKRFSPSISVIVPAFNEEKAIIQTLASICRSTYKKISIVVVDDGSSDNTAILVKEFIEVHPDNDIKLIQQPNSGKSVAINNALFNYDNSVLTMVLDADSLLKEDAIEKMVKWFLNPKIVALAMNVKMLTLPTFIGACQRFEFISAYRGKCAEHVLKTLYIIGGIGSTFRTDKLKNIGGYDTNTPTEDIDLTLKLLSRYGNKDNIIGYANDAVAYTQPVKKFKSLIKQRYRWKYGRFIAFVKYHNLFFNMDKKFSKMLTFFQLPLAVFQELFMLVEPFVYLYLLFVTIYFQDLGMFIAMVSYVFVVISLSVTASRESLKSKLLLLCTAPFNFFLSYILTIVEYVSLINSILHLHSIVDYNNNHANWSHVERL</sequence>
<evidence type="ECO:0000256" key="1">
    <source>
        <dbReference type="ARBA" id="ARBA00006739"/>
    </source>
</evidence>